<feature type="region of interest" description="Disordered" evidence="1">
    <location>
        <begin position="272"/>
        <end position="314"/>
    </location>
</feature>
<organism evidence="2 3">
    <name type="scientific">Raphanus sativus</name>
    <name type="common">Radish</name>
    <name type="synonym">Raphanus raphanistrum var. sativus</name>
    <dbReference type="NCBI Taxonomy" id="3726"/>
    <lineage>
        <taxon>Eukaryota</taxon>
        <taxon>Viridiplantae</taxon>
        <taxon>Streptophyta</taxon>
        <taxon>Embryophyta</taxon>
        <taxon>Tracheophyta</taxon>
        <taxon>Spermatophyta</taxon>
        <taxon>Magnoliopsida</taxon>
        <taxon>eudicotyledons</taxon>
        <taxon>Gunneridae</taxon>
        <taxon>Pentapetalae</taxon>
        <taxon>rosids</taxon>
        <taxon>malvids</taxon>
        <taxon>Brassicales</taxon>
        <taxon>Brassicaceae</taxon>
        <taxon>Brassiceae</taxon>
        <taxon>Raphanus</taxon>
    </lineage>
</organism>
<dbReference type="PANTHER" id="PTHR33356:SF5">
    <property type="entry name" value="TIP41-LIKE PROTEIN"/>
    <property type="match status" value="1"/>
</dbReference>
<accession>A0A6J0LPH0</accession>
<dbReference type="KEGG" id="rsz:108832930"/>
<dbReference type="RefSeq" id="XP_018461882.1">
    <property type="nucleotide sequence ID" value="XM_018606380.2"/>
</dbReference>
<reference evidence="3" key="2">
    <citation type="submission" date="2025-08" db="UniProtKB">
        <authorList>
            <consortium name="RefSeq"/>
        </authorList>
    </citation>
    <scope>IDENTIFICATION</scope>
    <source>
        <tissue evidence="3">Leaf</tissue>
    </source>
</reference>
<reference evidence="2" key="1">
    <citation type="journal article" date="2019" name="Database">
        <title>The radish genome database (RadishGD): an integrated information resource for radish genomics.</title>
        <authorList>
            <person name="Yu H.J."/>
            <person name="Baek S."/>
            <person name="Lee Y.J."/>
            <person name="Cho A."/>
            <person name="Mun J.H."/>
        </authorList>
    </citation>
    <scope>NUCLEOTIDE SEQUENCE [LARGE SCALE GENOMIC DNA]</scope>
    <source>
        <strain evidence="2">cv. WK10039</strain>
    </source>
</reference>
<evidence type="ECO:0000313" key="2">
    <source>
        <dbReference type="Proteomes" id="UP000504610"/>
    </source>
</evidence>
<dbReference type="AlphaFoldDB" id="A0A6J0LPH0"/>
<feature type="compositionally biased region" description="Polar residues" evidence="1">
    <location>
        <begin position="272"/>
        <end position="304"/>
    </location>
</feature>
<dbReference type="OrthoDB" id="747893at2759"/>
<sequence length="314" mass="34616">MEPACLVDDAEFWLPPEFLTDDDFIVEKESKESVFSYETSHSFALDSSYGDDEESFLAGLSRKMAQSTLQDDFSGAKAWGMTRPTQSTRCGGGYGCQTRVSSSQSAAAWDIYCAAAEELAMMSLNGYNNRHSGRGLAAAKISNDGSGFYSRQSLQYQKLQAIQQLKQLQLMKEHRRYLAQQSVDSRTKSTTPVHVDLSPSAAWPQRRGVSGMRAVSLGGDRTGTGVFLPRSVDRTSPVTAQTRNKPSLGTVLVPARVAHVLDRNESVVHQTPVRSSASFNDGSWRQRSNNGGYSSQMMIEQTVNEPRLPSDWAY</sequence>
<dbReference type="GeneID" id="108832930"/>
<name>A0A6J0LPH0_RAPSA</name>
<proteinExistence type="predicted"/>
<dbReference type="PANTHER" id="PTHR33356">
    <property type="entry name" value="TIP41-LIKE PROTEIN"/>
    <property type="match status" value="1"/>
</dbReference>
<protein>
    <submittedName>
        <fullName evidence="3">Uncharacterized protein LOC108832930 isoform X1</fullName>
    </submittedName>
</protein>
<dbReference type="Proteomes" id="UP000504610">
    <property type="component" value="Chromosome 4"/>
</dbReference>
<gene>
    <name evidence="3" type="primary">LOC108832930</name>
</gene>
<evidence type="ECO:0000256" key="1">
    <source>
        <dbReference type="SAM" id="MobiDB-lite"/>
    </source>
</evidence>
<keyword evidence="2" id="KW-1185">Reference proteome</keyword>
<evidence type="ECO:0000313" key="3">
    <source>
        <dbReference type="RefSeq" id="XP_018461882.1"/>
    </source>
</evidence>